<proteinExistence type="predicted"/>
<protein>
    <submittedName>
        <fullName evidence="1">Uncharacterized protein</fullName>
    </submittedName>
</protein>
<dbReference type="InterPro" id="IPR015060">
    <property type="entry name" value="Aca2_YdiL-like"/>
</dbReference>
<dbReference type="RefSeq" id="WP_159080204.1">
    <property type="nucleotide sequence ID" value="NZ_BJXA01000041.1"/>
</dbReference>
<evidence type="ECO:0000313" key="2">
    <source>
        <dbReference type="Proteomes" id="UP000321424"/>
    </source>
</evidence>
<dbReference type="GO" id="GO:0003677">
    <property type="term" value="F:DNA binding"/>
    <property type="evidence" value="ECO:0007669"/>
    <property type="project" value="InterPro"/>
</dbReference>
<dbReference type="Gene3D" id="1.10.3100.10">
    <property type="entry name" value="Putative cytoplasmic protein"/>
    <property type="match status" value="1"/>
</dbReference>
<accession>A0A511MJB3</accession>
<name>A0A511MJB3_9NOCA</name>
<keyword evidence="2" id="KW-1185">Reference proteome</keyword>
<dbReference type="Pfam" id="PF08965">
    <property type="entry name" value="Aca2_YdiL"/>
    <property type="match status" value="1"/>
</dbReference>
<sequence length="126" mass="14215">MDDLLGTGTAAGFRATRELLGLPVPWCARLFAVAERTVERWERGAFQIPDTAARELAEIADETEQVVEAMVDAIGAGEISPRLHTYRTNDDYCRHEPDTRYPATWHRAVCARVMVELPQVELQFVE</sequence>
<dbReference type="Proteomes" id="UP000321424">
    <property type="component" value="Unassembled WGS sequence"/>
</dbReference>
<dbReference type="SUPFAM" id="SSF47413">
    <property type="entry name" value="lambda repressor-like DNA-binding domains"/>
    <property type="match status" value="1"/>
</dbReference>
<dbReference type="InterPro" id="IPR010982">
    <property type="entry name" value="Lambda_DNA-bd_dom_sf"/>
</dbReference>
<dbReference type="EMBL" id="BJXA01000041">
    <property type="protein sequence ID" value="GEM40745.1"/>
    <property type="molecule type" value="Genomic_DNA"/>
</dbReference>
<comment type="caution">
    <text evidence="1">The sequence shown here is derived from an EMBL/GenBank/DDBJ whole genome shotgun (WGS) entry which is preliminary data.</text>
</comment>
<gene>
    <name evidence="1" type="ORF">NN4_52640</name>
</gene>
<reference evidence="1 2" key="1">
    <citation type="submission" date="2019-07" db="EMBL/GenBank/DDBJ databases">
        <title>Whole genome shotgun sequence of Nocardia ninae NBRC 108245.</title>
        <authorList>
            <person name="Hosoyama A."/>
            <person name="Uohara A."/>
            <person name="Ohji S."/>
            <person name="Ichikawa N."/>
        </authorList>
    </citation>
    <scope>NUCLEOTIDE SEQUENCE [LARGE SCALE GENOMIC DNA]</scope>
    <source>
        <strain evidence="1 2">NBRC 108245</strain>
    </source>
</reference>
<organism evidence="1 2">
    <name type="scientific">Nocardia ninae NBRC 108245</name>
    <dbReference type="NCBI Taxonomy" id="1210091"/>
    <lineage>
        <taxon>Bacteria</taxon>
        <taxon>Bacillati</taxon>
        <taxon>Actinomycetota</taxon>
        <taxon>Actinomycetes</taxon>
        <taxon>Mycobacteriales</taxon>
        <taxon>Nocardiaceae</taxon>
        <taxon>Nocardia</taxon>
    </lineage>
</organism>
<dbReference type="AlphaFoldDB" id="A0A511MJB3"/>
<evidence type="ECO:0000313" key="1">
    <source>
        <dbReference type="EMBL" id="GEM40745.1"/>
    </source>
</evidence>
<dbReference type="InterPro" id="IPR027910">
    <property type="entry name" value="YdiL_sf"/>
</dbReference>